<dbReference type="EMBL" id="MNBE01000079">
    <property type="protein sequence ID" value="OKP14567.1"/>
    <property type="molecule type" value="Genomic_DNA"/>
</dbReference>
<evidence type="ECO:0008006" key="3">
    <source>
        <dbReference type="Google" id="ProtNLM"/>
    </source>
</evidence>
<dbReference type="AlphaFoldDB" id="A0A1Q5UQ13"/>
<protein>
    <recommendedName>
        <fullName evidence="3">F-box domain-containing protein</fullName>
    </recommendedName>
</protein>
<comment type="caution">
    <text evidence="1">The sequence shown here is derived from an EMBL/GenBank/DDBJ whole genome shotgun (WGS) entry which is preliminary data.</text>
</comment>
<organism evidence="1 2">
    <name type="scientific">Penicillium subrubescens</name>
    <dbReference type="NCBI Taxonomy" id="1316194"/>
    <lineage>
        <taxon>Eukaryota</taxon>
        <taxon>Fungi</taxon>
        <taxon>Dikarya</taxon>
        <taxon>Ascomycota</taxon>
        <taxon>Pezizomycotina</taxon>
        <taxon>Eurotiomycetes</taxon>
        <taxon>Eurotiomycetidae</taxon>
        <taxon>Eurotiales</taxon>
        <taxon>Aspergillaceae</taxon>
        <taxon>Penicillium</taxon>
    </lineage>
</organism>
<name>A0A1Q5UQ13_9EURO</name>
<dbReference type="Proteomes" id="UP000186955">
    <property type="component" value="Unassembled WGS sequence"/>
</dbReference>
<sequence length="566" mass="64287">MRPLESDLPWDASKLTTRNDLSNVCSVCRSFDVIATPFLYRSLIFRGSPIDGSHWSKLPDDEEVKTQDEAEKLSFGLLCRLLDNRNDLLRSFVREMTFEEGNPDRVWRMLQPPNDVLATLVNRLPNLETIHYHDDLPITDGFVKVLLGHKKAPKLHLLGEYGRTRVNTKMPFVQKLHTSVDAKARAPRDLSEAEKRTRARPWEPQELALHDLFNAFPNLEELSVSVNWLQGGCVMGGRPSPTRISELDLPEGAKFPPLTSLSLSGYSVEGDEAALWRDSFPWERLRSLSLGVQSTPGLLELATGKVVNLKEFQITSYDPLSSSAGLDGFLRSIDSLESLTAKGAVPSLNSVLHQSSLKHVCLHEIEEPDRERQTLDAEQIGNLSRHCPKLTSLEIDLDPNGTWPDDIVRALATGFKNLHRLSIHIGLGIAHAEENPSMEEDFPQVLTESKAQDFGKRFFELRGPSVLETITLKTGENLRWFRQWQPMYARAEGNCAKVFEIYAPIEGNDEPRLKELESDDDRWFREFQERNMAHWNSTRQFNADSKPQRLSRSPRVFKDQAFPLSN</sequence>
<dbReference type="InterPro" id="IPR032675">
    <property type="entry name" value="LRR_dom_sf"/>
</dbReference>
<proteinExistence type="predicted"/>
<keyword evidence="2" id="KW-1185">Reference proteome</keyword>
<accession>A0A1Q5UQ13</accession>
<dbReference type="STRING" id="1316194.A0A1Q5UQ13"/>
<reference evidence="1 2" key="1">
    <citation type="submission" date="2016-10" db="EMBL/GenBank/DDBJ databases">
        <title>Genome sequence of the ascomycete fungus Penicillium subrubescens.</title>
        <authorList>
            <person name="De Vries R.P."/>
            <person name="Peng M."/>
            <person name="Dilokpimol A."/>
            <person name="Hilden K."/>
            <person name="Makela M.R."/>
            <person name="Grigoriev I."/>
            <person name="Riley R."/>
            <person name="Granchi Z."/>
        </authorList>
    </citation>
    <scope>NUCLEOTIDE SEQUENCE [LARGE SCALE GENOMIC DNA]</scope>
    <source>
        <strain evidence="1 2">CBS 132785</strain>
    </source>
</reference>
<evidence type="ECO:0000313" key="1">
    <source>
        <dbReference type="EMBL" id="OKP14567.1"/>
    </source>
</evidence>
<evidence type="ECO:0000313" key="2">
    <source>
        <dbReference type="Proteomes" id="UP000186955"/>
    </source>
</evidence>
<dbReference type="Gene3D" id="3.80.10.10">
    <property type="entry name" value="Ribonuclease Inhibitor"/>
    <property type="match status" value="1"/>
</dbReference>
<gene>
    <name evidence="1" type="ORF">PENSUB_13919</name>
</gene>
<dbReference type="SUPFAM" id="SSF52047">
    <property type="entry name" value="RNI-like"/>
    <property type="match status" value="1"/>
</dbReference>